<feature type="compositionally biased region" description="Polar residues" evidence="1">
    <location>
        <begin position="12"/>
        <end position="22"/>
    </location>
</feature>
<dbReference type="GeneID" id="85441619"/>
<dbReference type="RefSeq" id="XP_060416191.1">
    <property type="nucleotide sequence ID" value="XM_060557379.1"/>
</dbReference>
<keyword evidence="3" id="KW-1185">Reference proteome</keyword>
<accession>A0AAD8Q374</accession>
<dbReference type="AlphaFoldDB" id="A0AAD8Q374"/>
<proteinExistence type="predicted"/>
<evidence type="ECO:0000313" key="3">
    <source>
        <dbReference type="Proteomes" id="UP001230504"/>
    </source>
</evidence>
<comment type="caution">
    <text evidence="2">The sequence shown here is derived from an EMBL/GenBank/DDBJ whole genome shotgun (WGS) entry which is preliminary data.</text>
</comment>
<name>A0AAD8Q374_9PEZI</name>
<gene>
    <name evidence="2" type="ORF">LY79DRAFT_548091</name>
</gene>
<dbReference type="Proteomes" id="UP001230504">
    <property type="component" value="Unassembled WGS sequence"/>
</dbReference>
<dbReference type="EMBL" id="JAHLJV010000017">
    <property type="protein sequence ID" value="KAK1595102.1"/>
    <property type="molecule type" value="Genomic_DNA"/>
</dbReference>
<feature type="region of interest" description="Disordered" evidence="1">
    <location>
        <begin position="1"/>
        <end position="24"/>
    </location>
</feature>
<evidence type="ECO:0000256" key="1">
    <source>
        <dbReference type="SAM" id="MobiDB-lite"/>
    </source>
</evidence>
<sequence length="157" mass="17337">MNHHIHPRTIQPVPNLTSSQGEQAKADPHVSKFFVIVPGRQASDSILSGLKRAKGKRHRMESSVLMPRDHDTAVIKACRGPVSSPSVPRNCKPVIIKVSGLQPKQKGKLEPSLVIICRAEKHNLFSRSFSGSLVIKTVPCIQTNARLFFIQSLVAQY</sequence>
<evidence type="ECO:0000313" key="2">
    <source>
        <dbReference type="EMBL" id="KAK1595102.1"/>
    </source>
</evidence>
<protein>
    <submittedName>
        <fullName evidence="2">Uncharacterized protein</fullName>
    </submittedName>
</protein>
<organism evidence="2 3">
    <name type="scientific">Colletotrichum navitas</name>
    <dbReference type="NCBI Taxonomy" id="681940"/>
    <lineage>
        <taxon>Eukaryota</taxon>
        <taxon>Fungi</taxon>
        <taxon>Dikarya</taxon>
        <taxon>Ascomycota</taxon>
        <taxon>Pezizomycotina</taxon>
        <taxon>Sordariomycetes</taxon>
        <taxon>Hypocreomycetidae</taxon>
        <taxon>Glomerellales</taxon>
        <taxon>Glomerellaceae</taxon>
        <taxon>Colletotrichum</taxon>
        <taxon>Colletotrichum graminicola species complex</taxon>
    </lineage>
</organism>
<reference evidence="2" key="1">
    <citation type="submission" date="2021-06" db="EMBL/GenBank/DDBJ databases">
        <title>Comparative genomics, transcriptomics and evolutionary studies reveal genomic signatures of adaptation to plant cell wall in hemibiotrophic fungi.</title>
        <authorList>
            <consortium name="DOE Joint Genome Institute"/>
            <person name="Baroncelli R."/>
            <person name="Diaz J.F."/>
            <person name="Benocci T."/>
            <person name="Peng M."/>
            <person name="Battaglia E."/>
            <person name="Haridas S."/>
            <person name="Andreopoulos W."/>
            <person name="Labutti K."/>
            <person name="Pangilinan J."/>
            <person name="Floch G.L."/>
            <person name="Makela M.R."/>
            <person name="Henrissat B."/>
            <person name="Grigoriev I.V."/>
            <person name="Crouch J.A."/>
            <person name="De Vries R.P."/>
            <person name="Sukno S.A."/>
            <person name="Thon M.R."/>
        </authorList>
    </citation>
    <scope>NUCLEOTIDE SEQUENCE</scope>
    <source>
        <strain evidence="2">CBS 125086</strain>
    </source>
</reference>